<evidence type="ECO:0000313" key="3">
    <source>
        <dbReference type="Proteomes" id="UP000010469"/>
    </source>
</evidence>
<dbReference type="SUPFAM" id="SSF47240">
    <property type="entry name" value="Ferritin-like"/>
    <property type="match status" value="1"/>
</dbReference>
<dbReference type="HOGENOM" id="CLU_140805_0_0_2"/>
<feature type="coiled-coil region" evidence="1">
    <location>
        <begin position="82"/>
        <end position="109"/>
    </location>
</feature>
<evidence type="ECO:0000313" key="2">
    <source>
        <dbReference type="EMBL" id="AFZ70622.1"/>
    </source>
</evidence>
<dbReference type="AlphaFoldDB" id="L0ABY1"/>
<keyword evidence="3" id="KW-1185">Reference proteome</keyword>
<gene>
    <name evidence="2" type="ordered locus">Calag_0882</name>
</gene>
<evidence type="ECO:0000256" key="1">
    <source>
        <dbReference type="SAM" id="Coils"/>
    </source>
</evidence>
<protein>
    <recommendedName>
        <fullName evidence="4">Rubrerythrin diiron-binding domain-containing protein</fullName>
    </recommendedName>
</protein>
<dbReference type="eggNOG" id="arCOG00022">
    <property type="taxonomic scope" value="Archaea"/>
</dbReference>
<accession>L0ABY1</accession>
<dbReference type="RefSeq" id="WP_015232519.1">
    <property type="nucleotide sequence ID" value="NC_019791.1"/>
</dbReference>
<proteinExistence type="predicted"/>
<dbReference type="Proteomes" id="UP000010469">
    <property type="component" value="Chromosome"/>
</dbReference>
<dbReference type="InterPro" id="IPR009078">
    <property type="entry name" value="Ferritin-like_SF"/>
</dbReference>
<dbReference type="KEGG" id="clg:Calag_0882"/>
<dbReference type="OrthoDB" id="30923at2157"/>
<evidence type="ECO:0008006" key="4">
    <source>
        <dbReference type="Google" id="ProtNLM"/>
    </source>
</evidence>
<keyword evidence="1" id="KW-0175">Coiled coil</keyword>
<dbReference type="EMBL" id="CP003378">
    <property type="protein sequence ID" value="AFZ70622.1"/>
    <property type="molecule type" value="Genomic_DNA"/>
</dbReference>
<organism evidence="2 3">
    <name type="scientific">Caldisphaera lagunensis (strain DSM 15908 / JCM 11604 / ANMR 0165 / IC-154)</name>
    <dbReference type="NCBI Taxonomy" id="1056495"/>
    <lineage>
        <taxon>Archaea</taxon>
        <taxon>Thermoproteota</taxon>
        <taxon>Thermoprotei</taxon>
        <taxon>Acidilobales</taxon>
        <taxon>Caldisphaeraceae</taxon>
        <taxon>Caldisphaera</taxon>
    </lineage>
</organism>
<dbReference type="GeneID" id="14212142"/>
<name>L0ABY1_CALLD</name>
<dbReference type="InParanoid" id="L0ABY1"/>
<sequence>MSSYKFEDRRRLVSYFKNEAKREINYSDDVRKTSNNSINPIVKLIMEAVSQDSIKHSKIYETMSLIIENPQLITEKESEMVLDDMKRHIENEKESIEELNNLLKDKAIQDDKPLKFLIEMLLRDEKLHHAMLSDLYNILIKNITLTERDIWDQIWKDSMYHGTPGG</sequence>
<reference evidence="3" key="1">
    <citation type="submission" date="2012-03" db="EMBL/GenBank/DDBJ databases">
        <title>Complete genome of Caldisphaera lagunensis DSM 15908.</title>
        <authorList>
            <person name="Lucas S."/>
            <person name="Copeland A."/>
            <person name="Lapidus A."/>
            <person name="Glavina del Rio T."/>
            <person name="Dalin E."/>
            <person name="Tice H."/>
            <person name="Bruce D."/>
            <person name="Goodwin L."/>
            <person name="Pitluck S."/>
            <person name="Peters L."/>
            <person name="Mikhailova N."/>
            <person name="Teshima H."/>
            <person name="Kyrpides N."/>
            <person name="Mavromatis K."/>
            <person name="Ivanova N."/>
            <person name="Brettin T."/>
            <person name="Detter J.C."/>
            <person name="Han C."/>
            <person name="Larimer F."/>
            <person name="Land M."/>
            <person name="Hauser L."/>
            <person name="Markowitz V."/>
            <person name="Cheng J.-F."/>
            <person name="Hugenholtz P."/>
            <person name="Woyke T."/>
            <person name="Wu D."/>
            <person name="Spring S."/>
            <person name="Schroeder M."/>
            <person name="Brambilla E."/>
            <person name="Klenk H.-P."/>
            <person name="Eisen J.A."/>
        </authorList>
    </citation>
    <scope>NUCLEOTIDE SEQUENCE [LARGE SCALE GENOMIC DNA]</scope>
    <source>
        <strain evidence="3">DSM 15908 / JCM 11604 / IC-154</strain>
    </source>
</reference>